<accession>A0A1H9IAJ8</accession>
<proteinExistence type="predicted"/>
<dbReference type="AlphaFoldDB" id="A0A1H9IAJ8"/>
<reference evidence="2" key="1">
    <citation type="submission" date="2016-10" db="EMBL/GenBank/DDBJ databases">
        <authorList>
            <person name="Varghese N."/>
            <person name="Submissions S."/>
        </authorList>
    </citation>
    <scope>NUCLEOTIDE SEQUENCE [LARGE SCALE GENOMIC DNA]</scope>
    <source>
        <strain evidence="2">DSM 24740</strain>
    </source>
</reference>
<dbReference type="STRING" id="478744.SAMN05444359_114114"/>
<dbReference type="InParanoid" id="A0A1H9IAJ8"/>
<keyword evidence="2" id="KW-1185">Reference proteome</keyword>
<dbReference type="EMBL" id="FOFB01000014">
    <property type="protein sequence ID" value="SEQ71589.1"/>
    <property type="molecule type" value="Genomic_DNA"/>
</dbReference>
<organism evidence="1 2">
    <name type="scientific">Neolewinella agarilytica</name>
    <dbReference type="NCBI Taxonomy" id="478744"/>
    <lineage>
        <taxon>Bacteria</taxon>
        <taxon>Pseudomonadati</taxon>
        <taxon>Bacteroidota</taxon>
        <taxon>Saprospiria</taxon>
        <taxon>Saprospirales</taxon>
        <taxon>Lewinellaceae</taxon>
        <taxon>Neolewinella</taxon>
    </lineage>
</organism>
<protein>
    <submittedName>
        <fullName evidence="1">Uncharacterized protein</fullName>
    </submittedName>
</protein>
<sequence>MHHGDACSKFLVKQNAISVFHTARRGKISPLIASVHNTVISSTRLEGEELLPGVNSEFDLGYDEPRDYLPEELVKLLDEKFPNIS</sequence>
<name>A0A1H9IAJ8_9BACT</name>
<gene>
    <name evidence="1" type="ORF">SAMN05444359_114114</name>
</gene>
<evidence type="ECO:0000313" key="1">
    <source>
        <dbReference type="EMBL" id="SEQ71589.1"/>
    </source>
</evidence>
<dbReference type="Proteomes" id="UP000199021">
    <property type="component" value="Unassembled WGS sequence"/>
</dbReference>
<evidence type="ECO:0000313" key="2">
    <source>
        <dbReference type="Proteomes" id="UP000199021"/>
    </source>
</evidence>